<accession>A0ABZ1B5D0</accession>
<dbReference type="Proteomes" id="UP001324287">
    <property type="component" value="Chromosome"/>
</dbReference>
<keyword evidence="2" id="KW-1185">Reference proteome</keyword>
<evidence type="ECO:0000313" key="2">
    <source>
        <dbReference type="Proteomes" id="UP001324287"/>
    </source>
</evidence>
<protein>
    <submittedName>
        <fullName evidence="1">Uncharacterized protein</fullName>
    </submittedName>
</protein>
<dbReference type="RefSeq" id="WP_324276367.1">
    <property type="nucleotide sequence ID" value="NZ_CP141261.1"/>
</dbReference>
<dbReference type="EMBL" id="CP141261">
    <property type="protein sequence ID" value="WRL65043.1"/>
    <property type="molecule type" value="Genomic_DNA"/>
</dbReference>
<reference evidence="1 2" key="1">
    <citation type="submission" date="2023-12" db="EMBL/GenBank/DDBJ databases">
        <title>Blastococcus brunescens sp. nov., an actonobacterium isolated from sandstone collected in sahara desert.</title>
        <authorList>
            <person name="Gtari M."/>
            <person name="Ghodhbane F."/>
        </authorList>
    </citation>
    <scope>NUCLEOTIDE SEQUENCE [LARGE SCALE GENOMIC DNA]</scope>
    <source>
        <strain evidence="1 2">BMG 8361</strain>
    </source>
</reference>
<proteinExistence type="predicted"/>
<gene>
    <name evidence="1" type="ORF">U6N30_04890</name>
</gene>
<sequence length="79" mass="8850">MTESRLPDLAILEARRDLCDQQVFVSEERITFRNFPKRASLAGPSLCRVGIEISHWHEGDIIVAGGLDISSRIHVGYVT</sequence>
<organism evidence="1 2">
    <name type="scientific">Blastococcus brunescens</name>
    <dbReference type="NCBI Taxonomy" id="1564165"/>
    <lineage>
        <taxon>Bacteria</taxon>
        <taxon>Bacillati</taxon>
        <taxon>Actinomycetota</taxon>
        <taxon>Actinomycetes</taxon>
        <taxon>Geodermatophilales</taxon>
        <taxon>Geodermatophilaceae</taxon>
        <taxon>Blastococcus</taxon>
    </lineage>
</organism>
<name>A0ABZ1B5D0_9ACTN</name>
<evidence type="ECO:0000313" key="1">
    <source>
        <dbReference type="EMBL" id="WRL65043.1"/>
    </source>
</evidence>